<comment type="caution">
    <text evidence="10">The sequence shown here is derived from an EMBL/GenBank/DDBJ whole genome shotgun (WGS) entry which is preliminary data.</text>
</comment>
<evidence type="ECO:0000313" key="11">
    <source>
        <dbReference type="Proteomes" id="UP000187283"/>
    </source>
</evidence>
<dbReference type="Pfam" id="PF07724">
    <property type="entry name" value="AAA_2"/>
    <property type="match status" value="1"/>
</dbReference>
<dbReference type="FunFam" id="1.10.8.60:FF:000017">
    <property type="entry name" value="ATP-dependent chaperone ClpB"/>
    <property type="match status" value="1"/>
</dbReference>
<dbReference type="PRINTS" id="PR00300">
    <property type="entry name" value="CLPPROTEASEA"/>
</dbReference>
<dbReference type="OrthoDB" id="47330at2759"/>
<dbReference type="Gene3D" id="1.10.8.60">
    <property type="match status" value="1"/>
</dbReference>
<keyword evidence="5 6" id="KW-0143">Chaperone</keyword>
<dbReference type="EMBL" id="LSSN01005350">
    <property type="protein sequence ID" value="OMJ09675.1"/>
    <property type="molecule type" value="Genomic_DNA"/>
</dbReference>
<dbReference type="InterPro" id="IPR018368">
    <property type="entry name" value="ClpA/B_CS1"/>
</dbReference>
<dbReference type="GO" id="GO:0034605">
    <property type="term" value="P:cellular response to heat"/>
    <property type="evidence" value="ECO:0007669"/>
    <property type="project" value="TreeGrafter"/>
</dbReference>
<evidence type="ECO:0000313" key="10">
    <source>
        <dbReference type="EMBL" id="OMJ09675.1"/>
    </source>
</evidence>
<dbReference type="InterPro" id="IPR050130">
    <property type="entry name" value="ClpA_ClpB"/>
</dbReference>
<dbReference type="FunFam" id="3.40.50.300:FF:000025">
    <property type="entry name" value="ATP-dependent Clp protease subunit"/>
    <property type="match status" value="1"/>
</dbReference>
<dbReference type="InterPro" id="IPR003593">
    <property type="entry name" value="AAA+_ATPase"/>
</dbReference>
<dbReference type="FunFam" id="3.40.50.300:FF:000010">
    <property type="entry name" value="Chaperone clpB 1, putative"/>
    <property type="match status" value="1"/>
</dbReference>
<evidence type="ECO:0000259" key="8">
    <source>
        <dbReference type="SMART" id="SM00382"/>
    </source>
</evidence>
<evidence type="ECO:0000256" key="6">
    <source>
        <dbReference type="RuleBase" id="RU004432"/>
    </source>
</evidence>
<feature type="coiled-coil region" evidence="7">
    <location>
        <begin position="412"/>
        <end position="439"/>
    </location>
</feature>
<dbReference type="SMART" id="SM01086">
    <property type="entry name" value="ClpB_D2-small"/>
    <property type="match status" value="1"/>
</dbReference>
<dbReference type="GO" id="GO:0005737">
    <property type="term" value="C:cytoplasm"/>
    <property type="evidence" value="ECO:0007669"/>
    <property type="project" value="TreeGrafter"/>
</dbReference>
<dbReference type="PANTHER" id="PTHR11638:SF176">
    <property type="entry name" value="HEAT SHOCK PROTEIN 78, MITOCHONDRIAL"/>
    <property type="match status" value="1"/>
</dbReference>
<keyword evidence="10" id="KW-0346">Stress response</keyword>
<dbReference type="GO" id="GO:0016887">
    <property type="term" value="F:ATP hydrolysis activity"/>
    <property type="evidence" value="ECO:0007669"/>
    <property type="project" value="InterPro"/>
</dbReference>
<dbReference type="FunFam" id="3.40.50.300:FF:000120">
    <property type="entry name" value="ATP-dependent chaperone ClpB"/>
    <property type="match status" value="1"/>
</dbReference>
<evidence type="ECO:0000256" key="2">
    <source>
        <dbReference type="ARBA" id="ARBA00022737"/>
    </source>
</evidence>
<dbReference type="Proteomes" id="UP000187283">
    <property type="component" value="Unassembled WGS sequence"/>
</dbReference>
<dbReference type="InterPro" id="IPR001270">
    <property type="entry name" value="ClpA/B"/>
</dbReference>
<evidence type="ECO:0000256" key="5">
    <source>
        <dbReference type="ARBA" id="ARBA00023186"/>
    </source>
</evidence>
<evidence type="ECO:0000256" key="1">
    <source>
        <dbReference type="ARBA" id="ARBA00008675"/>
    </source>
</evidence>
<dbReference type="SMART" id="SM00382">
    <property type="entry name" value="AAA"/>
    <property type="match status" value="2"/>
</dbReference>
<evidence type="ECO:0000256" key="4">
    <source>
        <dbReference type="ARBA" id="ARBA00022840"/>
    </source>
</evidence>
<gene>
    <name evidence="10" type="ORF">AYI70_g10794</name>
</gene>
<keyword evidence="4 6" id="KW-0067">ATP-binding</keyword>
<dbReference type="InterPro" id="IPR019489">
    <property type="entry name" value="Clp_ATPase_C"/>
</dbReference>
<protein>
    <submittedName>
        <fullName evidence="10">Heat shock protein 78, mitochondrial</fullName>
    </submittedName>
</protein>
<evidence type="ECO:0000256" key="3">
    <source>
        <dbReference type="ARBA" id="ARBA00022741"/>
    </source>
</evidence>
<feature type="domain" description="AAA+ ATPase" evidence="8">
    <location>
        <begin position="559"/>
        <end position="705"/>
    </location>
</feature>
<dbReference type="SUPFAM" id="SSF52540">
    <property type="entry name" value="P-loop containing nucleoside triphosphate hydrolases"/>
    <property type="match status" value="2"/>
</dbReference>
<dbReference type="CDD" id="cd00009">
    <property type="entry name" value="AAA"/>
    <property type="match status" value="1"/>
</dbReference>
<dbReference type="Pfam" id="PF10431">
    <property type="entry name" value="ClpB_D2-small"/>
    <property type="match status" value="1"/>
</dbReference>
<dbReference type="InterPro" id="IPR027417">
    <property type="entry name" value="P-loop_NTPase"/>
</dbReference>
<dbReference type="GO" id="GO:0005524">
    <property type="term" value="F:ATP binding"/>
    <property type="evidence" value="ECO:0007669"/>
    <property type="project" value="UniProtKB-KW"/>
</dbReference>
<name>A0A1R1X4W4_9FUNG</name>
<evidence type="ECO:0000256" key="7">
    <source>
        <dbReference type="SAM" id="Coils"/>
    </source>
</evidence>
<keyword evidence="2" id="KW-0677">Repeat</keyword>
<dbReference type="PANTHER" id="PTHR11638">
    <property type="entry name" value="ATP-DEPENDENT CLP PROTEASE"/>
    <property type="match status" value="1"/>
</dbReference>
<dbReference type="CDD" id="cd19499">
    <property type="entry name" value="RecA-like_ClpB_Hsp104-like"/>
    <property type="match status" value="1"/>
</dbReference>
<dbReference type="InterPro" id="IPR003959">
    <property type="entry name" value="ATPase_AAA_core"/>
</dbReference>
<feature type="domain" description="AAA+ ATPase" evidence="8">
    <location>
        <begin position="146"/>
        <end position="290"/>
    </location>
</feature>
<accession>A0A1R1X4W4</accession>
<keyword evidence="3 6" id="KW-0547">Nucleotide-binding</keyword>
<dbReference type="GO" id="GO:0043335">
    <property type="term" value="P:protein unfolding"/>
    <property type="evidence" value="ECO:0007669"/>
    <property type="project" value="UniProtKB-ARBA"/>
</dbReference>
<dbReference type="InterPro" id="IPR041546">
    <property type="entry name" value="ClpA/ClpB_AAA_lid"/>
</dbReference>
<keyword evidence="7" id="KW-0175">Coiled coil</keyword>
<dbReference type="AlphaFoldDB" id="A0A1R1X4W4"/>
<feature type="domain" description="Clp ATPase C-terminal" evidence="9">
    <location>
        <begin position="745"/>
        <end position="839"/>
    </location>
</feature>
<dbReference type="Gene3D" id="3.40.50.300">
    <property type="entry name" value="P-loop containing nucleotide triphosphate hydrolases"/>
    <property type="match status" value="3"/>
</dbReference>
<dbReference type="STRING" id="133412.A0A1R1X4W4"/>
<comment type="similarity">
    <text evidence="1 6">Belongs to the ClpA/ClpB family.</text>
</comment>
<evidence type="ECO:0000259" key="9">
    <source>
        <dbReference type="SMART" id="SM01086"/>
    </source>
</evidence>
<dbReference type="PROSITE" id="PS00871">
    <property type="entry name" value="CLPAB_2"/>
    <property type="match status" value="1"/>
</dbReference>
<organism evidence="10 11">
    <name type="scientific">Smittium culicis</name>
    <dbReference type="NCBI Taxonomy" id="133412"/>
    <lineage>
        <taxon>Eukaryota</taxon>
        <taxon>Fungi</taxon>
        <taxon>Fungi incertae sedis</taxon>
        <taxon>Zoopagomycota</taxon>
        <taxon>Kickxellomycotina</taxon>
        <taxon>Harpellomycetes</taxon>
        <taxon>Harpellales</taxon>
        <taxon>Legeriomycetaceae</taxon>
        <taxon>Smittium</taxon>
    </lineage>
</organism>
<dbReference type="InterPro" id="IPR028299">
    <property type="entry name" value="ClpA/B_CS2"/>
</dbReference>
<dbReference type="Pfam" id="PF00004">
    <property type="entry name" value="AAA"/>
    <property type="match status" value="1"/>
</dbReference>
<dbReference type="PROSITE" id="PS00870">
    <property type="entry name" value="CLPAB_1"/>
    <property type="match status" value="1"/>
</dbReference>
<keyword evidence="11" id="KW-1185">Reference proteome</keyword>
<proteinExistence type="inferred from homology"/>
<sequence length="846" mass="94065">MLSSLKTNRRGFLAPLVNIKGAYLPSLYKPVSFSTASLKTDKLSQFNKSSLLKGFQYQINHNLRRYSSFTSTNIKPLKYLNLISHKQIRSYAVGNEGLRMGPKKTGEALALYGVDLTQLAHDGKLDPVIGRDEEIRRAIQVLSRRTKNNPVLIGEAGVGKTAIAEGLAQRIVKGEVPESMKGKKLIALDLGALVAGAKYRGEFEERLKSVLADVTNDQNTILFIDEMHMLLGLGKVDGAMDAGNLLKPALARGMLRCLGATTVEEYRMNIEKDKALERRFQPIMIDEPSVEDTISILRGLKEKYEVFHGVSIADSALVSAAVLSNRYVQARFLPDKAIDLVDEACSKLRTQQESKPESIEVLERSILTLKIELESLKKETDPASNKRREEIASKIEENSKLCDQLIKQWEVEKENINKINEIKKKIDESRKELEAAQRSGNLMKASELQYGIIPDLEKQLPNEQESLTETYAGADDNSSSENFGGKSLLNMRVTSEDIAKVVSSSTGIPVNSLVSSEKKKLLNLESILSKRVIGQSQAIESISEAIRLSRSGLQSEKRPLGSFMFLGPTGVGKTELCKAIAEFLFSSESNIIRIDMSEYMEKFSISRLIGAPPGYVGYDQGGELTDAVRKKPYSVILLDEIEKAHHDVTNLLLQVLDEGHLTDSQGRTVDFRNTIVIMTSNLGAELIAEDSSSRFTINEVHDKVDNFDESAVSEKTKATILNLVKHHFSPEFTNRVDEVLVFNRLSLPMIRKIVDIRLAELDKKLESQNISLDVTDSAKEWLSVNGYDPVFGARPLNRLIQKKIMNRLAKMIIDGQIMSGSNVKVDTTESTVDEKTVEILSIEPSS</sequence>
<dbReference type="Pfam" id="PF17871">
    <property type="entry name" value="AAA_lid_9"/>
    <property type="match status" value="1"/>
</dbReference>
<reference evidence="10 11" key="1">
    <citation type="submission" date="2017-01" db="EMBL/GenBank/DDBJ databases">
        <authorList>
            <person name="Mah S.A."/>
            <person name="Swanson W.J."/>
            <person name="Moy G.W."/>
            <person name="Vacquier V.D."/>
        </authorList>
    </citation>
    <scope>NUCLEOTIDE SEQUENCE [LARGE SCALE GENOMIC DNA]</scope>
    <source>
        <strain evidence="10 11">GSMNP</strain>
    </source>
</reference>